<evidence type="ECO:0000256" key="1">
    <source>
        <dbReference type="SAM" id="MobiDB-lite"/>
    </source>
</evidence>
<dbReference type="Proteomes" id="UP001303222">
    <property type="component" value="Unassembled WGS sequence"/>
</dbReference>
<feature type="non-terminal residue" evidence="2">
    <location>
        <position position="1"/>
    </location>
</feature>
<protein>
    <submittedName>
        <fullName evidence="2">Uncharacterized protein</fullName>
    </submittedName>
</protein>
<organism evidence="2 3">
    <name type="scientific">Pseudoneurospora amorphoporcata</name>
    <dbReference type="NCBI Taxonomy" id="241081"/>
    <lineage>
        <taxon>Eukaryota</taxon>
        <taxon>Fungi</taxon>
        <taxon>Dikarya</taxon>
        <taxon>Ascomycota</taxon>
        <taxon>Pezizomycotina</taxon>
        <taxon>Sordariomycetes</taxon>
        <taxon>Sordariomycetidae</taxon>
        <taxon>Sordariales</taxon>
        <taxon>Sordariaceae</taxon>
        <taxon>Pseudoneurospora</taxon>
    </lineage>
</organism>
<comment type="caution">
    <text evidence="2">The sequence shown here is derived from an EMBL/GenBank/DDBJ whole genome shotgun (WGS) entry which is preliminary data.</text>
</comment>
<feature type="region of interest" description="Disordered" evidence="1">
    <location>
        <begin position="52"/>
        <end position="71"/>
    </location>
</feature>
<dbReference type="EMBL" id="MU859084">
    <property type="protein sequence ID" value="KAK3954814.1"/>
    <property type="molecule type" value="Genomic_DNA"/>
</dbReference>
<sequence>LMGIGDKGPPSRTIQHHSETCVFNLYQTLFSMVSDQYTGILQRAIVVVGSTGHKVPDHSKPTSEDCGKPFG</sequence>
<keyword evidence="3" id="KW-1185">Reference proteome</keyword>
<feature type="compositionally biased region" description="Basic and acidic residues" evidence="1">
    <location>
        <begin position="54"/>
        <end position="71"/>
    </location>
</feature>
<accession>A0AAN6SIN6</accession>
<gene>
    <name evidence="2" type="ORF">QBC32DRAFT_206753</name>
</gene>
<evidence type="ECO:0000313" key="3">
    <source>
        <dbReference type="Proteomes" id="UP001303222"/>
    </source>
</evidence>
<reference evidence="2" key="2">
    <citation type="submission" date="2023-06" db="EMBL/GenBank/DDBJ databases">
        <authorList>
            <consortium name="Lawrence Berkeley National Laboratory"/>
            <person name="Mondo S.J."/>
            <person name="Hensen N."/>
            <person name="Bonometti L."/>
            <person name="Westerberg I."/>
            <person name="Brannstrom I.O."/>
            <person name="Guillou S."/>
            <person name="Cros-Aarteil S."/>
            <person name="Calhoun S."/>
            <person name="Haridas S."/>
            <person name="Kuo A."/>
            <person name="Pangilinan J."/>
            <person name="Riley R."/>
            <person name="Labutti K."/>
            <person name="Andreopoulos B."/>
            <person name="Lipzen A."/>
            <person name="Chen C."/>
            <person name="Yanf M."/>
            <person name="Daum C."/>
            <person name="Ng V."/>
            <person name="Clum A."/>
            <person name="Steindorff A."/>
            <person name="Ohm R."/>
            <person name="Martin F."/>
            <person name="Silar P."/>
            <person name="Natvig D."/>
            <person name="Lalanne C."/>
            <person name="Gautier V."/>
            <person name="Ament-Velasquez S.L."/>
            <person name="Kruys A."/>
            <person name="Hutchinson M.I."/>
            <person name="Powell A.J."/>
            <person name="Barry K."/>
            <person name="Miller A.N."/>
            <person name="Grigoriev I.V."/>
            <person name="Debuchy R."/>
            <person name="Gladieux P."/>
            <person name="Thoren M.H."/>
            <person name="Johannesson H."/>
        </authorList>
    </citation>
    <scope>NUCLEOTIDE SEQUENCE</scope>
    <source>
        <strain evidence="2">CBS 626.80</strain>
    </source>
</reference>
<dbReference type="AlphaFoldDB" id="A0AAN6SIN6"/>
<name>A0AAN6SIN6_9PEZI</name>
<proteinExistence type="predicted"/>
<evidence type="ECO:0000313" key="2">
    <source>
        <dbReference type="EMBL" id="KAK3954814.1"/>
    </source>
</evidence>
<reference evidence="2" key="1">
    <citation type="journal article" date="2023" name="Mol. Phylogenet. Evol.">
        <title>Genome-scale phylogeny and comparative genomics of the fungal order Sordariales.</title>
        <authorList>
            <person name="Hensen N."/>
            <person name="Bonometti L."/>
            <person name="Westerberg I."/>
            <person name="Brannstrom I.O."/>
            <person name="Guillou S."/>
            <person name="Cros-Aarteil S."/>
            <person name="Calhoun S."/>
            <person name="Haridas S."/>
            <person name="Kuo A."/>
            <person name="Mondo S."/>
            <person name="Pangilinan J."/>
            <person name="Riley R."/>
            <person name="LaButti K."/>
            <person name="Andreopoulos B."/>
            <person name="Lipzen A."/>
            <person name="Chen C."/>
            <person name="Yan M."/>
            <person name="Daum C."/>
            <person name="Ng V."/>
            <person name="Clum A."/>
            <person name="Steindorff A."/>
            <person name="Ohm R.A."/>
            <person name="Martin F."/>
            <person name="Silar P."/>
            <person name="Natvig D.O."/>
            <person name="Lalanne C."/>
            <person name="Gautier V."/>
            <person name="Ament-Velasquez S.L."/>
            <person name="Kruys A."/>
            <person name="Hutchinson M.I."/>
            <person name="Powell A.J."/>
            <person name="Barry K."/>
            <person name="Miller A.N."/>
            <person name="Grigoriev I.V."/>
            <person name="Debuchy R."/>
            <person name="Gladieux P."/>
            <person name="Hiltunen Thoren M."/>
            <person name="Johannesson H."/>
        </authorList>
    </citation>
    <scope>NUCLEOTIDE SEQUENCE</scope>
    <source>
        <strain evidence="2">CBS 626.80</strain>
    </source>
</reference>